<evidence type="ECO:0000259" key="2">
    <source>
        <dbReference type="Pfam" id="PF16761"/>
    </source>
</evidence>
<feature type="compositionally biased region" description="Basic and acidic residues" evidence="1">
    <location>
        <begin position="490"/>
        <end position="524"/>
    </location>
</feature>
<feature type="region of interest" description="Disordered" evidence="1">
    <location>
        <begin position="21"/>
        <end position="196"/>
    </location>
</feature>
<organism evidence="3 4">
    <name type="scientific">Rhodotorula paludigena</name>
    <dbReference type="NCBI Taxonomy" id="86838"/>
    <lineage>
        <taxon>Eukaryota</taxon>
        <taxon>Fungi</taxon>
        <taxon>Dikarya</taxon>
        <taxon>Basidiomycota</taxon>
        <taxon>Pucciniomycotina</taxon>
        <taxon>Microbotryomycetes</taxon>
        <taxon>Sporidiobolales</taxon>
        <taxon>Sporidiobolaceae</taxon>
        <taxon>Rhodotorula</taxon>
    </lineage>
</organism>
<feature type="compositionally biased region" description="Low complexity" evidence="1">
    <location>
        <begin position="21"/>
        <end position="38"/>
    </location>
</feature>
<feature type="compositionally biased region" description="Basic and acidic residues" evidence="1">
    <location>
        <begin position="161"/>
        <end position="184"/>
    </location>
</feature>
<feature type="domain" description="Cryptic loci regulator 2 N-terminal" evidence="2">
    <location>
        <begin position="222"/>
        <end position="289"/>
    </location>
</feature>
<evidence type="ECO:0000313" key="4">
    <source>
        <dbReference type="Proteomes" id="UP001342314"/>
    </source>
</evidence>
<evidence type="ECO:0000256" key="1">
    <source>
        <dbReference type="SAM" id="MobiDB-lite"/>
    </source>
</evidence>
<dbReference type="InterPro" id="IPR038986">
    <property type="entry name" value="Clr2"/>
</dbReference>
<feature type="compositionally biased region" description="Low complexity" evidence="1">
    <location>
        <begin position="72"/>
        <end position="102"/>
    </location>
</feature>
<dbReference type="Pfam" id="PF16761">
    <property type="entry name" value="Clr2_transil"/>
    <property type="match status" value="1"/>
</dbReference>
<feature type="region of interest" description="Disordered" evidence="1">
    <location>
        <begin position="469"/>
        <end position="526"/>
    </location>
</feature>
<dbReference type="GO" id="GO:0031934">
    <property type="term" value="C:mating-type region heterochromatin"/>
    <property type="evidence" value="ECO:0007669"/>
    <property type="project" value="TreeGrafter"/>
</dbReference>
<feature type="compositionally biased region" description="Basic and acidic residues" evidence="1">
    <location>
        <begin position="852"/>
        <end position="866"/>
    </location>
</feature>
<feature type="region of interest" description="Disordered" evidence="1">
    <location>
        <begin position="307"/>
        <end position="406"/>
    </location>
</feature>
<dbReference type="InterPro" id="IPR031915">
    <property type="entry name" value="Clr2_N"/>
</dbReference>
<gene>
    <name evidence="3" type="ORF">Rhopal_002342-T1</name>
</gene>
<dbReference type="Proteomes" id="UP001342314">
    <property type="component" value="Unassembled WGS sequence"/>
</dbReference>
<feature type="compositionally biased region" description="Basic residues" evidence="1">
    <location>
        <begin position="362"/>
        <end position="373"/>
    </location>
</feature>
<dbReference type="AlphaFoldDB" id="A0AAV5GJY6"/>
<dbReference type="PANTHER" id="PTHR38046:SF1">
    <property type="entry name" value="CRYPTIC LOCI REGULATOR 2"/>
    <property type="match status" value="1"/>
</dbReference>
<dbReference type="GO" id="GO:0033553">
    <property type="term" value="C:rDNA heterochromatin"/>
    <property type="evidence" value="ECO:0007669"/>
    <property type="project" value="TreeGrafter"/>
</dbReference>
<feature type="compositionally biased region" description="Pro residues" evidence="1">
    <location>
        <begin position="793"/>
        <end position="806"/>
    </location>
</feature>
<dbReference type="GO" id="GO:0030466">
    <property type="term" value="P:silent mating-type cassette heterochromatin formation"/>
    <property type="evidence" value="ECO:0007669"/>
    <property type="project" value="TreeGrafter"/>
</dbReference>
<feature type="region of interest" description="Disordered" evidence="1">
    <location>
        <begin position="749"/>
        <end position="810"/>
    </location>
</feature>
<protein>
    <recommendedName>
        <fullName evidence="2">Cryptic loci regulator 2 N-terminal domain-containing protein</fullName>
    </recommendedName>
</protein>
<reference evidence="3 4" key="1">
    <citation type="submission" date="2021-12" db="EMBL/GenBank/DDBJ databases">
        <title>High titer production of polyol ester of fatty acids by Rhodotorula paludigena BS15 towards product separation-free biomass refinery.</title>
        <authorList>
            <person name="Mano J."/>
            <person name="Ono H."/>
            <person name="Tanaka T."/>
            <person name="Naito K."/>
            <person name="Sushida H."/>
            <person name="Ike M."/>
            <person name="Tokuyasu K."/>
            <person name="Kitaoka M."/>
        </authorList>
    </citation>
    <scope>NUCLEOTIDE SEQUENCE [LARGE SCALE GENOMIC DNA]</scope>
    <source>
        <strain evidence="3 4">BS15</strain>
    </source>
</reference>
<feature type="region of interest" description="Disordered" evidence="1">
    <location>
        <begin position="852"/>
        <end position="873"/>
    </location>
</feature>
<proteinExistence type="predicted"/>
<keyword evidence="4" id="KW-1185">Reference proteome</keyword>
<comment type="caution">
    <text evidence="3">The sequence shown here is derived from an EMBL/GenBank/DDBJ whole genome shotgun (WGS) entry which is preliminary data.</text>
</comment>
<dbReference type="PANTHER" id="PTHR38046">
    <property type="entry name" value="CRYPTIC LOCI REGULATOR 2"/>
    <property type="match status" value="1"/>
</dbReference>
<dbReference type="EMBL" id="BQKY01000004">
    <property type="protein sequence ID" value="GJN89362.1"/>
    <property type="molecule type" value="Genomic_DNA"/>
</dbReference>
<feature type="compositionally biased region" description="Low complexity" evidence="1">
    <location>
        <begin position="762"/>
        <end position="779"/>
    </location>
</feature>
<dbReference type="GO" id="GO:0070824">
    <property type="term" value="C:SHREC complex"/>
    <property type="evidence" value="ECO:0007669"/>
    <property type="project" value="InterPro"/>
</dbReference>
<feature type="compositionally biased region" description="Acidic residues" evidence="1">
    <location>
        <begin position="43"/>
        <end position="56"/>
    </location>
</feature>
<sequence length="948" mass="101373">MQASTAASSSSLALANPSAALFGPATSSAPSPVAPRAANTTQMDDDEFDELAESDDAAASASSKGKDKGKRPALAPASSSKRPPSSSASPAKASTSSTASTSQGPPRKRHRTSTAAGAGGGSGHSGPYVPPPLPHYTIKRSSHNSRSSPNLIVINQDVSDGDARRWPPIEERQPGHKVNGRESWYECQDPGTGRHKSFREKVGEELAKKLNLISPGAKQEYWAIEELPAGHLFTVHHATTGSNQSRTDVYVFGSAATHKFRTANEFVPHLYWLLQHGPADTLKCECKYCAKRTQGDVNRIVGLTDGRASSVSSQTGGGGTPVVTRKSGGADGASGTATAKVARMGDPGTEKLLPELAAGDPRKKHKGKKKRRTHDGGVDAAVAYDDDDDGAIGEGEGEGRRLPTYKGSYQARQKDEDLASFWSARLAELVWAKLPTPLVSRDAQRGDKKITHWPGIVVRRKVDIDAKLVSPKEKDEAAPPQTNGTADGQDGEREKKKDEAKTEDGGGEGGAKEDGDKTAQDGDKAPASLGLKHRFAVKQRYAYDVRLLAVMEELRTVPEVDVSPWLAHDPAAALSDGDMARPEAVKHVWDGERITRGSKLRDFECYEDAVTVFGMALQVAACLVVYFCTNERYVPTSDHIEEQPNLNPEQKAAVEEQRSNCGFQSLTWGAEHIWAGDVVRILPDAAQFDFALEDFAKAANLSPETLRETMAARGPCLRIVGIYMHPEQKRLKLAGQLFQLIDDDVASSSKNGADGVASAPQSNGTTSTSDSSSKGGVLSALVNGASDSRAARTPPPVEPRPLPPAPAGTHWVQLTAPDAQLQVDLELLGGRYHPLPIALNTREKVAEIQRSLDDADDEVNRSRSSVDGEDGAVDNGEVVTATIPLSDEQRRVCLAALRPALRLYMQCGVHQPDRFATLVAAENETEVAIRNWLDSNGLLRNGDAAGSS</sequence>
<evidence type="ECO:0000313" key="3">
    <source>
        <dbReference type="EMBL" id="GJN89362.1"/>
    </source>
</evidence>
<name>A0AAV5GJY6_9BASI</name>
<accession>A0AAV5GJY6</accession>